<dbReference type="RefSeq" id="XP_008605915.1">
    <property type="nucleotide sequence ID" value="XM_008607693.1"/>
</dbReference>
<feature type="compositionally biased region" description="Basic residues" evidence="3">
    <location>
        <begin position="87"/>
        <end position="108"/>
    </location>
</feature>
<feature type="region of interest" description="Disordered" evidence="3">
    <location>
        <begin position="81"/>
        <end position="108"/>
    </location>
</feature>
<feature type="domain" description="MCM C-terminal AAA(+) ATPase" evidence="4">
    <location>
        <begin position="1"/>
        <end position="41"/>
    </location>
</feature>
<name>T0R298_SAPDV</name>
<dbReference type="Proteomes" id="UP000030762">
    <property type="component" value="Unassembled WGS sequence"/>
</dbReference>
<dbReference type="GeneID" id="19942852"/>
<dbReference type="VEuPathDB" id="FungiDB:SDRG_02125"/>
<proteinExistence type="predicted"/>
<dbReference type="InterPro" id="IPR001208">
    <property type="entry name" value="MCM_dom"/>
</dbReference>
<organism evidence="5 6">
    <name type="scientific">Saprolegnia diclina (strain VS20)</name>
    <dbReference type="NCBI Taxonomy" id="1156394"/>
    <lineage>
        <taxon>Eukaryota</taxon>
        <taxon>Sar</taxon>
        <taxon>Stramenopiles</taxon>
        <taxon>Oomycota</taxon>
        <taxon>Saprolegniomycetes</taxon>
        <taxon>Saprolegniales</taxon>
        <taxon>Saprolegniaceae</taxon>
        <taxon>Saprolegnia</taxon>
    </lineage>
</organism>
<dbReference type="Gene3D" id="3.40.50.300">
    <property type="entry name" value="P-loop containing nucleotide triphosphate hydrolases"/>
    <property type="match status" value="1"/>
</dbReference>
<dbReference type="Pfam" id="PF00493">
    <property type="entry name" value="MCM"/>
    <property type="match status" value="1"/>
</dbReference>
<evidence type="ECO:0000313" key="6">
    <source>
        <dbReference type="Proteomes" id="UP000030762"/>
    </source>
</evidence>
<dbReference type="PROSITE" id="PS50051">
    <property type="entry name" value="MCM_2"/>
    <property type="match status" value="1"/>
</dbReference>
<evidence type="ECO:0000256" key="2">
    <source>
        <dbReference type="ARBA" id="ARBA00022840"/>
    </source>
</evidence>
<protein>
    <recommendedName>
        <fullName evidence="4">MCM C-terminal AAA(+) ATPase domain-containing protein</fullName>
    </recommendedName>
</protein>
<reference evidence="5 6" key="1">
    <citation type="submission" date="2012-04" db="EMBL/GenBank/DDBJ databases">
        <title>The Genome Sequence of Saprolegnia declina VS20.</title>
        <authorList>
            <consortium name="The Broad Institute Genome Sequencing Platform"/>
            <person name="Russ C."/>
            <person name="Nusbaum C."/>
            <person name="Tyler B."/>
            <person name="van West P."/>
            <person name="Dieguez-Uribeondo J."/>
            <person name="de Bruijn I."/>
            <person name="Tripathy S."/>
            <person name="Jiang R."/>
            <person name="Young S.K."/>
            <person name="Zeng Q."/>
            <person name="Gargeya S."/>
            <person name="Fitzgerald M."/>
            <person name="Haas B."/>
            <person name="Abouelleil A."/>
            <person name="Alvarado L."/>
            <person name="Arachchi H.M."/>
            <person name="Berlin A."/>
            <person name="Chapman S.B."/>
            <person name="Goldberg J."/>
            <person name="Griggs A."/>
            <person name="Gujja S."/>
            <person name="Hansen M."/>
            <person name="Howarth C."/>
            <person name="Imamovic A."/>
            <person name="Larimer J."/>
            <person name="McCowen C."/>
            <person name="Montmayeur A."/>
            <person name="Murphy C."/>
            <person name="Neiman D."/>
            <person name="Pearson M."/>
            <person name="Priest M."/>
            <person name="Roberts A."/>
            <person name="Saif S."/>
            <person name="Shea T."/>
            <person name="Sisk P."/>
            <person name="Sykes S."/>
            <person name="Wortman J."/>
            <person name="Nusbaum C."/>
            <person name="Birren B."/>
        </authorList>
    </citation>
    <scope>NUCLEOTIDE SEQUENCE [LARGE SCALE GENOMIC DNA]</scope>
    <source>
        <strain evidence="5 6">VS20</strain>
    </source>
</reference>
<dbReference type="GO" id="GO:0003677">
    <property type="term" value="F:DNA binding"/>
    <property type="evidence" value="ECO:0007669"/>
    <property type="project" value="InterPro"/>
</dbReference>
<keyword evidence="2" id="KW-0067">ATP-binding</keyword>
<dbReference type="EMBL" id="JH767135">
    <property type="protein sequence ID" value="EQC41071.1"/>
    <property type="molecule type" value="Genomic_DNA"/>
</dbReference>
<dbReference type="InParanoid" id="T0R298"/>
<dbReference type="OrthoDB" id="10036721at2759"/>
<dbReference type="InterPro" id="IPR027417">
    <property type="entry name" value="P-loop_NTPase"/>
</dbReference>
<accession>T0R298</accession>
<gene>
    <name evidence="5" type="ORF">SDRG_02125</name>
</gene>
<dbReference type="AlphaFoldDB" id="T0R298"/>
<keyword evidence="6" id="KW-1185">Reference proteome</keyword>
<evidence type="ECO:0000313" key="5">
    <source>
        <dbReference type="EMBL" id="EQC41071.1"/>
    </source>
</evidence>
<evidence type="ECO:0000256" key="1">
    <source>
        <dbReference type="ARBA" id="ARBA00022741"/>
    </source>
</evidence>
<evidence type="ECO:0000259" key="4">
    <source>
        <dbReference type="PROSITE" id="PS50051"/>
    </source>
</evidence>
<dbReference type="STRING" id="1156394.T0R298"/>
<evidence type="ECO:0000256" key="3">
    <source>
        <dbReference type="SAM" id="MobiDB-lite"/>
    </source>
</evidence>
<dbReference type="GO" id="GO:0005524">
    <property type="term" value="F:ATP binding"/>
    <property type="evidence" value="ECO:0007669"/>
    <property type="project" value="UniProtKB-KW"/>
</dbReference>
<keyword evidence="1" id="KW-0547">Nucleotide-binding</keyword>
<sequence>MDFCCIDEFDEMEEGDRTAIHEQPVSIANAGITTLNAQTTVPPSPTLRCPWHEDNPAKAEMRRDAKSMVPILRRLNKKLMDRIKSGAGRKRNPSRRGKLPRIYIRRPQ</sequence>